<proteinExistence type="predicted"/>
<dbReference type="InterPro" id="IPR011032">
    <property type="entry name" value="GroES-like_sf"/>
</dbReference>
<dbReference type="AlphaFoldDB" id="A0A0K2X965"/>
<evidence type="ECO:0000259" key="3">
    <source>
        <dbReference type="SMART" id="SM00829"/>
    </source>
</evidence>
<dbReference type="GO" id="GO:0003960">
    <property type="term" value="F:quinone reductase (NADPH) activity"/>
    <property type="evidence" value="ECO:0007669"/>
    <property type="project" value="UniProtKB-EC"/>
</dbReference>
<keyword evidence="1" id="KW-0521">NADP</keyword>
<dbReference type="RefSeq" id="WP_053941235.1">
    <property type="nucleotide sequence ID" value="NZ_CDMH01000038.1"/>
</dbReference>
<dbReference type="SUPFAM" id="SSF51735">
    <property type="entry name" value="NAD(P)-binding Rossmann-fold domains"/>
    <property type="match status" value="1"/>
</dbReference>
<dbReference type="Pfam" id="PF00107">
    <property type="entry name" value="ADH_zinc_N"/>
    <property type="match status" value="1"/>
</dbReference>
<dbReference type="InterPro" id="IPR036291">
    <property type="entry name" value="NAD(P)-bd_dom_sf"/>
</dbReference>
<dbReference type="Gene3D" id="3.40.50.720">
    <property type="entry name" value="NAD(P)-binding Rossmann-like Domain"/>
    <property type="match status" value="1"/>
</dbReference>
<dbReference type="OrthoDB" id="9808651at2"/>
<dbReference type="PANTHER" id="PTHR48106:SF5">
    <property type="entry name" value="ZINC-CONTAINING ALCOHOL DEHYDROGENASE"/>
    <property type="match status" value="1"/>
</dbReference>
<dbReference type="InterPro" id="IPR020843">
    <property type="entry name" value="ER"/>
</dbReference>
<dbReference type="Proteomes" id="UP000045175">
    <property type="component" value="Unassembled WGS sequence"/>
</dbReference>
<dbReference type="Pfam" id="PF08240">
    <property type="entry name" value="ADH_N"/>
    <property type="match status" value="1"/>
</dbReference>
<evidence type="ECO:0000313" key="8">
    <source>
        <dbReference type="Proteomes" id="UP000041394"/>
    </source>
</evidence>
<sequence length="329" mass="35794">MSKQVQINRVGDSDVLEIVDVDVPAPSANEVQIAFQVLGLNRAEIMYRRGRYIYAPQFPSKLGYEGAGVVRAVGASVQGIQVGDVVSVIPSFLLTQYGTYAEVANLPAHAVVKHPKNLSFEEAAASWMAFITVYGAFVELYQVKAGDFVVLGAATSSVGLAAIQFAKMLGARTIALTRAHAKGDILVEKGADFVLATQEDDLSARLKEITNGRGVNLVFDPVGGPVANTLVKAMADDAYYNLYGALNHEDMAVPVGDMLFKRLTLRGYQLFELTTNPARLEKAKAYVYEALASQKLRPEIDRVFDFKDIAKAHDYMEQGTQIGKVLIKI</sequence>
<accession>A0A0K2X965</accession>
<evidence type="ECO:0000256" key="2">
    <source>
        <dbReference type="ARBA" id="ARBA00023002"/>
    </source>
</evidence>
<dbReference type="STRING" id="1578720.HAL011_14320"/>
<dbReference type="EC" id="1.6.5.5" evidence="5"/>
<evidence type="ECO:0000313" key="7">
    <source>
        <dbReference type="Proteomes" id="UP000038622"/>
    </source>
</evidence>
<name>A0A0K2X965_9HELI</name>
<feature type="domain" description="Enoyl reductase (ER)" evidence="3">
    <location>
        <begin position="11"/>
        <end position="327"/>
    </location>
</feature>
<evidence type="ECO:0000313" key="6">
    <source>
        <dbReference type="EMBL" id="CRF44144.1"/>
    </source>
</evidence>
<gene>
    <name evidence="4" type="ORF">HAL011_14320</name>
    <name evidence="5" type="ORF">HAL013_08110</name>
    <name evidence="6" type="ORF">HAL09_07140</name>
</gene>
<keyword evidence="2 5" id="KW-0560">Oxidoreductase</keyword>
<dbReference type="PANTHER" id="PTHR48106">
    <property type="entry name" value="QUINONE OXIDOREDUCTASE PIG3-RELATED"/>
    <property type="match status" value="1"/>
</dbReference>
<evidence type="ECO:0000313" key="4">
    <source>
        <dbReference type="EMBL" id="CRF41624.1"/>
    </source>
</evidence>
<reference evidence="7" key="2">
    <citation type="submission" date="2014-12" db="EMBL/GenBank/DDBJ databases">
        <authorList>
            <person name="Smet A."/>
        </authorList>
    </citation>
    <scope>NUCLEOTIDE SEQUENCE [LARGE SCALE GENOMIC DNA]</scope>
</reference>
<dbReference type="GO" id="GO:0070402">
    <property type="term" value="F:NADPH binding"/>
    <property type="evidence" value="ECO:0007669"/>
    <property type="project" value="TreeGrafter"/>
</dbReference>
<dbReference type="SMART" id="SM00829">
    <property type="entry name" value="PKS_ER"/>
    <property type="match status" value="1"/>
</dbReference>
<evidence type="ECO:0000313" key="9">
    <source>
        <dbReference type="Proteomes" id="UP000045175"/>
    </source>
</evidence>
<dbReference type="SUPFAM" id="SSF50129">
    <property type="entry name" value="GroES-like"/>
    <property type="match status" value="1"/>
</dbReference>
<dbReference type="Proteomes" id="UP000038622">
    <property type="component" value="Unassembled WGS sequence"/>
</dbReference>
<organism evidence="5 9">
    <name type="scientific">Helicobacter ailurogastricus</name>
    <dbReference type="NCBI Taxonomy" id="1578720"/>
    <lineage>
        <taxon>Bacteria</taxon>
        <taxon>Pseudomonadati</taxon>
        <taxon>Campylobacterota</taxon>
        <taxon>Epsilonproteobacteria</taxon>
        <taxon>Campylobacterales</taxon>
        <taxon>Helicobacteraceae</taxon>
        <taxon>Helicobacter</taxon>
    </lineage>
</organism>
<dbReference type="Gene3D" id="3.90.180.10">
    <property type="entry name" value="Medium-chain alcohol dehydrogenases, catalytic domain"/>
    <property type="match status" value="1"/>
</dbReference>
<dbReference type="InterPro" id="IPR013154">
    <property type="entry name" value="ADH-like_N"/>
</dbReference>
<protein>
    <submittedName>
        <fullName evidence="5">Quinone oxidoreductase</fullName>
        <ecNumber evidence="5">1.6.5.5</ecNumber>
    </submittedName>
</protein>
<dbReference type="InterPro" id="IPR013149">
    <property type="entry name" value="ADH-like_C"/>
</dbReference>
<dbReference type="CDD" id="cd08268">
    <property type="entry name" value="MDR2"/>
    <property type="match status" value="1"/>
</dbReference>
<evidence type="ECO:0000313" key="5">
    <source>
        <dbReference type="EMBL" id="CRF42616.1"/>
    </source>
</evidence>
<dbReference type="EMBL" id="CDML01000048">
    <property type="protein sequence ID" value="CRF41624.1"/>
    <property type="molecule type" value="Genomic_DNA"/>
</dbReference>
<reference evidence="5" key="1">
    <citation type="submission" date="2014-12" db="EMBL/GenBank/DDBJ databases">
        <title>Whole genome sequences of four Staphylococcus schleiferi canine isolates.</title>
        <authorList>
            <person name="Misic A.M."/>
            <person name="Cain C."/>
            <person name="Morris D.O."/>
            <person name="Rankin S."/>
            <person name="Beiting D."/>
        </authorList>
    </citation>
    <scope>NUCLEOTIDE SEQUENCE</scope>
    <source>
        <strain evidence="4">ASB11</strain>
        <strain evidence="5">ASB13</strain>
        <strain evidence="6">ASB9</strain>
    </source>
</reference>
<dbReference type="EMBL" id="CDMN01000028">
    <property type="protein sequence ID" value="CRF44144.1"/>
    <property type="molecule type" value="Genomic_DNA"/>
</dbReference>
<keyword evidence="7" id="KW-1185">Reference proteome</keyword>
<dbReference type="Proteomes" id="UP000041394">
    <property type="component" value="Unassembled WGS sequence"/>
</dbReference>
<reference evidence="8 9" key="3">
    <citation type="submission" date="2014-12" db="EMBL/GenBank/DDBJ databases">
        <authorList>
            <person name="Jaenicke S."/>
        </authorList>
    </citation>
    <scope>NUCLEOTIDE SEQUENCE [LARGE SCALE GENOMIC DNA]</scope>
</reference>
<evidence type="ECO:0000256" key="1">
    <source>
        <dbReference type="ARBA" id="ARBA00022857"/>
    </source>
</evidence>
<dbReference type="EMBL" id="CDMH01000038">
    <property type="protein sequence ID" value="CRF42616.1"/>
    <property type="molecule type" value="Genomic_DNA"/>
</dbReference>